<dbReference type="KEGG" id="clf:GJQ69_09025"/>
<protein>
    <submittedName>
        <fullName evidence="2">Uncharacterized protein</fullName>
    </submittedName>
</protein>
<organism evidence="2 3">
    <name type="scientific">Caproicibacterium lactatifermentans</name>
    <dbReference type="NCBI Taxonomy" id="2666138"/>
    <lineage>
        <taxon>Bacteria</taxon>
        <taxon>Bacillati</taxon>
        <taxon>Bacillota</taxon>
        <taxon>Clostridia</taxon>
        <taxon>Eubacteriales</taxon>
        <taxon>Oscillospiraceae</taxon>
        <taxon>Caproicibacterium</taxon>
    </lineage>
</organism>
<dbReference type="Proteomes" id="UP000501316">
    <property type="component" value="Chromosome"/>
</dbReference>
<dbReference type="AlphaFoldDB" id="A0A859DX97"/>
<accession>A0A859DX97</accession>
<feature type="coiled-coil region" evidence="1">
    <location>
        <begin position="137"/>
        <end position="168"/>
    </location>
</feature>
<proteinExistence type="predicted"/>
<sequence>MMTWKQFYDGYLCWSDSTVSSRLSQISDLQNADTTEIVDCCQCIDEALARRLLRKAEKVQLSFTYAQVAELAAFIGDEELLNTLAIAATGPCTQEVLEELNNNEIRDDVITNIAKRYNLQDPNEGAIWQPGVLQKQIDDLAESAGQLADNLNRINKNLEKQKRKKKSRWFAFLGVLGDSNRAKSSSGFRVGDHVRVKYRGQEGTIIDINGNLIMVSLDDGKHVDSYEASELEKAW</sequence>
<gene>
    <name evidence="2" type="ORF">GJQ69_09025</name>
</gene>
<name>A0A859DX97_9FIRM</name>
<reference evidence="2 3" key="1">
    <citation type="submission" date="2019-11" db="EMBL/GenBank/DDBJ databases">
        <authorList>
            <person name="Ren C."/>
            <person name="Wang H."/>
            <person name="Xu Y."/>
        </authorList>
    </citation>
    <scope>NUCLEOTIDE SEQUENCE [LARGE SCALE GENOMIC DNA]</scope>
    <source>
        <strain evidence="2 3">LBM 19010</strain>
    </source>
</reference>
<evidence type="ECO:0000256" key="1">
    <source>
        <dbReference type="SAM" id="Coils"/>
    </source>
</evidence>
<dbReference type="RefSeq" id="WP_174193553.1">
    <property type="nucleotide sequence ID" value="NZ_CP046051.1"/>
</dbReference>
<keyword evidence="1" id="KW-0175">Coiled coil</keyword>
<evidence type="ECO:0000313" key="3">
    <source>
        <dbReference type="Proteomes" id="UP000501316"/>
    </source>
</evidence>
<dbReference type="EMBL" id="CP046051">
    <property type="protein sequence ID" value="QKN24601.1"/>
    <property type="molecule type" value="Genomic_DNA"/>
</dbReference>
<evidence type="ECO:0000313" key="2">
    <source>
        <dbReference type="EMBL" id="QKN24601.1"/>
    </source>
</evidence>